<dbReference type="InterPro" id="IPR012973">
    <property type="entry name" value="NOG_C"/>
</dbReference>
<dbReference type="InterPro" id="IPR010674">
    <property type="entry name" value="NOG1_Rossman_fold_dom"/>
</dbReference>
<evidence type="ECO:0000256" key="2">
    <source>
        <dbReference type="ARBA" id="ARBA00022517"/>
    </source>
</evidence>
<evidence type="ECO:0000256" key="3">
    <source>
        <dbReference type="ARBA" id="ARBA00022741"/>
    </source>
</evidence>
<dbReference type="Pfam" id="PF17835">
    <property type="entry name" value="NOG1_N"/>
    <property type="match status" value="1"/>
</dbReference>
<feature type="compositionally biased region" description="Basic and acidic residues" evidence="7">
    <location>
        <begin position="541"/>
        <end position="587"/>
    </location>
</feature>
<dbReference type="SUPFAM" id="SSF52540">
    <property type="entry name" value="P-loop containing nucleoside triphosphate hydrolases"/>
    <property type="match status" value="1"/>
</dbReference>
<dbReference type="CDD" id="cd01897">
    <property type="entry name" value="NOG"/>
    <property type="match status" value="1"/>
</dbReference>
<accession>A0A6G1SMI4</accession>
<dbReference type="InterPro" id="IPR006073">
    <property type="entry name" value="GTP-bd"/>
</dbReference>
<dbReference type="InterPro" id="IPR024926">
    <property type="entry name" value="NOG1"/>
</dbReference>
<dbReference type="Gene3D" id="3.40.50.300">
    <property type="entry name" value="P-loop containing nucleotide triphosphate hydrolases"/>
    <property type="match status" value="1"/>
</dbReference>
<evidence type="ECO:0000259" key="8">
    <source>
        <dbReference type="PROSITE" id="PS51710"/>
    </source>
</evidence>
<evidence type="ECO:0000313" key="9">
    <source>
        <dbReference type="EMBL" id="MDE51421.1"/>
    </source>
</evidence>
<comment type="subcellular location">
    <subcellularLocation>
        <location evidence="1 6">Nucleus</location>
        <location evidence="1 6">Nucleolus</location>
    </subcellularLocation>
</comment>
<name>A0A6G1SMI4_9ACAR</name>
<evidence type="ECO:0000256" key="1">
    <source>
        <dbReference type="ARBA" id="ARBA00004604"/>
    </source>
</evidence>
<sequence>MANQYNFKRITAVPSAKDFTDIILSKTQRKTPTVVHRRYQITRIRNFYMRKVKFTQQNFHDRLSIILSEFPKIEEIHPFFGDLLNVLYDKDHYKLALGQVNTARHLIDNVARDYVKLLKFGDSLYRCKQLKVAALGRMASIMKRQADSLSYLEQVRQHLSRLPSIDPTAKTILLCGFPNVGKSSFLNKITRADVEVQAYPFTTKSLYVGHTEFKYQTWQVIDTPGILDRPLEDRNTIEMQSITALAHLRSVIFYVVDFSEQCGYTIQQQLELYASIKPLFVKKPVFIINNKIDVISRDKLPAETQELISEFLDAESSSDVHFREMSTVTLENVVQVRNEACELMLSRPTGPTSGSLATTTSSSLHIAQPCHVDEERRPYIPKKLIERRAKGLKAIKEGEKTERDLELELGDDYVLDLKKKYDLPDEEKYDVAPEIWRGLNVADFVDPNIASHLEKLESVEKRREEEGYYNFSSDEDEEIEDVRLLAREIRERKALMKAERRVDHTTKPRLSRSQTTRKRDRSVSGLRSSMSNLGVDLDSEGDAHYEHEAERSATREAKRPRLTSEGRESRSVSEFSRSESCMRDPKMIFKARKLREKVQATKRTHARKGEADRHIPNLRPKHLLSGKRKLGKTSRR</sequence>
<dbReference type="PIRSF" id="PIRSF038919">
    <property type="entry name" value="NOG1"/>
    <property type="match status" value="1"/>
</dbReference>
<organism evidence="9">
    <name type="scientific">Aceria tosichella</name>
    <name type="common">wheat curl mite</name>
    <dbReference type="NCBI Taxonomy" id="561515"/>
    <lineage>
        <taxon>Eukaryota</taxon>
        <taxon>Metazoa</taxon>
        <taxon>Ecdysozoa</taxon>
        <taxon>Arthropoda</taxon>
        <taxon>Chelicerata</taxon>
        <taxon>Arachnida</taxon>
        <taxon>Acari</taxon>
        <taxon>Acariformes</taxon>
        <taxon>Trombidiformes</taxon>
        <taxon>Prostigmata</taxon>
        <taxon>Eupodina</taxon>
        <taxon>Eriophyoidea</taxon>
        <taxon>Eriophyidae</taxon>
        <taxon>Eriophyinae</taxon>
        <taxon>Aceriini</taxon>
        <taxon>Aceria</taxon>
    </lineage>
</organism>
<feature type="compositionally biased region" description="Basic residues" evidence="7">
    <location>
        <begin position="619"/>
        <end position="636"/>
    </location>
</feature>
<proteinExistence type="inferred from homology"/>
<evidence type="ECO:0000256" key="5">
    <source>
        <dbReference type="ARBA" id="ARBA00023242"/>
    </source>
</evidence>
<keyword evidence="3" id="KW-0547">Nucleotide-binding</keyword>
<dbReference type="Pfam" id="PF06858">
    <property type="entry name" value="NOG1"/>
    <property type="match status" value="1"/>
</dbReference>
<dbReference type="FunFam" id="1.20.120.1190:FF:000001">
    <property type="entry name" value="Nucleolar GTP-binding protein 1"/>
    <property type="match status" value="1"/>
</dbReference>
<dbReference type="AlphaFoldDB" id="A0A6G1SMI4"/>
<dbReference type="PANTHER" id="PTHR45759">
    <property type="entry name" value="NUCLEOLAR GTP-BINDING PROTEIN 1"/>
    <property type="match status" value="1"/>
</dbReference>
<dbReference type="PROSITE" id="PS51710">
    <property type="entry name" value="G_OBG"/>
    <property type="match status" value="1"/>
</dbReference>
<dbReference type="GO" id="GO:0042254">
    <property type="term" value="P:ribosome biogenesis"/>
    <property type="evidence" value="ECO:0007669"/>
    <property type="project" value="UniProtKB-KW"/>
</dbReference>
<evidence type="ECO:0000256" key="4">
    <source>
        <dbReference type="ARBA" id="ARBA00023134"/>
    </source>
</evidence>
<dbReference type="GO" id="GO:0005730">
    <property type="term" value="C:nucleolus"/>
    <property type="evidence" value="ECO:0007669"/>
    <property type="project" value="UniProtKB-SubCell"/>
</dbReference>
<reference evidence="9" key="1">
    <citation type="submission" date="2018-10" db="EMBL/GenBank/DDBJ databases">
        <title>Transcriptome assembly of Aceria tosichella (Wheat curl mite) Type 2.</title>
        <authorList>
            <person name="Scully E.D."/>
            <person name="Geib S.M."/>
            <person name="Palmer N.A."/>
            <person name="Gupta A.K."/>
            <person name="Sarath G."/>
            <person name="Tatineni S."/>
        </authorList>
    </citation>
    <scope>NUCLEOTIDE SEQUENCE</scope>
    <source>
        <strain evidence="9">LincolnNE</strain>
    </source>
</reference>
<keyword evidence="2 6" id="KW-0690">Ribosome biogenesis</keyword>
<keyword evidence="5 6" id="KW-0539">Nucleus</keyword>
<dbReference type="Pfam" id="PF08155">
    <property type="entry name" value="NOGCT"/>
    <property type="match status" value="1"/>
</dbReference>
<dbReference type="InterPro" id="IPR031167">
    <property type="entry name" value="G_OBG"/>
</dbReference>
<feature type="region of interest" description="Disordered" evidence="7">
    <location>
        <begin position="498"/>
        <end position="636"/>
    </location>
</feature>
<evidence type="ECO:0000256" key="7">
    <source>
        <dbReference type="SAM" id="MobiDB-lite"/>
    </source>
</evidence>
<dbReference type="InterPro" id="IPR027417">
    <property type="entry name" value="P-loop_NTPase"/>
</dbReference>
<feature type="compositionally biased region" description="Basic residues" evidence="7">
    <location>
        <begin position="589"/>
        <end position="606"/>
    </location>
</feature>
<comment type="similarity">
    <text evidence="6">Belongs to the TRAFAC class OBG-HflX-like GTPase superfamily. OBG GTPase family. NOG subfamily.</text>
</comment>
<comment type="function">
    <text evidence="6">Involved in the biogenesis of the 60S ribosomal subunit.</text>
</comment>
<keyword evidence="4" id="KW-0342">GTP-binding</keyword>
<protein>
    <recommendedName>
        <fullName evidence="6">Nucleolar GTP-binding protein 1</fullName>
    </recommendedName>
</protein>
<evidence type="ECO:0000256" key="6">
    <source>
        <dbReference type="PIRNR" id="PIRNR038919"/>
    </source>
</evidence>
<feature type="domain" description="OBG-type G" evidence="8">
    <location>
        <begin position="170"/>
        <end position="345"/>
    </location>
</feature>
<gene>
    <name evidence="9" type="primary">GTPBP4</name>
    <name evidence="9" type="ORF">g.14562</name>
</gene>
<dbReference type="PRINTS" id="PR00326">
    <property type="entry name" value="GTP1OBG"/>
</dbReference>
<dbReference type="InterPro" id="IPR041623">
    <property type="entry name" value="NOG1_N"/>
</dbReference>
<dbReference type="EMBL" id="GGYP01006650">
    <property type="protein sequence ID" value="MDE51421.1"/>
    <property type="molecule type" value="Transcribed_RNA"/>
</dbReference>
<feature type="compositionally biased region" description="Basic residues" evidence="7">
    <location>
        <begin position="507"/>
        <end position="520"/>
    </location>
</feature>
<dbReference type="GO" id="GO:0005525">
    <property type="term" value="F:GTP binding"/>
    <property type="evidence" value="ECO:0007669"/>
    <property type="project" value="UniProtKB-KW"/>
</dbReference>
<dbReference type="Gene3D" id="1.20.120.1190">
    <property type="match status" value="1"/>
</dbReference>